<evidence type="ECO:0000313" key="2">
    <source>
        <dbReference type="EMBL" id="SHG76549.1"/>
    </source>
</evidence>
<gene>
    <name evidence="2" type="ORF">SAMN05444372_109177</name>
</gene>
<dbReference type="Proteomes" id="UP000184020">
    <property type="component" value="Unassembled WGS sequence"/>
</dbReference>
<reference evidence="3" key="1">
    <citation type="submission" date="2016-11" db="EMBL/GenBank/DDBJ databases">
        <authorList>
            <person name="Varghese N."/>
            <person name="Submissions S."/>
        </authorList>
    </citation>
    <scope>NUCLEOTIDE SEQUENCE [LARGE SCALE GENOMIC DNA]</scope>
    <source>
        <strain evidence="3">DSM 17659</strain>
    </source>
</reference>
<keyword evidence="3" id="KW-1185">Reference proteome</keyword>
<sequence length="73" mass="8412">MIGVKIVNKLYLCILLRKNKKIRSKINLNGSLSALLQANLYLFQTALSLEFQCVFVIFLFFALCDNFPRQSLL</sequence>
<evidence type="ECO:0000313" key="3">
    <source>
        <dbReference type="Proteomes" id="UP000184020"/>
    </source>
</evidence>
<dbReference type="EMBL" id="FQWF01000009">
    <property type="protein sequence ID" value="SHG76549.1"/>
    <property type="molecule type" value="Genomic_DNA"/>
</dbReference>
<proteinExistence type="predicted"/>
<feature type="transmembrane region" description="Helical" evidence="1">
    <location>
        <begin position="49"/>
        <end position="67"/>
    </location>
</feature>
<keyword evidence="1" id="KW-0812">Transmembrane</keyword>
<name>A0A1M5MI00_9FLAO</name>
<accession>A0A1M5MI00</accession>
<dbReference type="AlphaFoldDB" id="A0A1M5MI00"/>
<evidence type="ECO:0000256" key="1">
    <source>
        <dbReference type="SAM" id="Phobius"/>
    </source>
</evidence>
<organism evidence="2 3">
    <name type="scientific">Flavobacterium micromati</name>
    <dbReference type="NCBI Taxonomy" id="229205"/>
    <lineage>
        <taxon>Bacteria</taxon>
        <taxon>Pseudomonadati</taxon>
        <taxon>Bacteroidota</taxon>
        <taxon>Flavobacteriia</taxon>
        <taxon>Flavobacteriales</taxon>
        <taxon>Flavobacteriaceae</taxon>
        <taxon>Flavobacterium</taxon>
    </lineage>
</organism>
<keyword evidence="1" id="KW-0472">Membrane</keyword>
<keyword evidence="1" id="KW-1133">Transmembrane helix</keyword>
<protein>
    <submittedName>
        <fullName evidence="2">Uncharacterized protein</fullName>
    </submittedName>
</protein>